<dbReference type="Proteomes" id="UP000615446">
    <property type="component" value="Unassembled WGS sequence"/>
</dbReference>
<evidence type="ECO:0000313" key="1">
    <source>
        <dbReference type="EMBL" id="GES74509.1"/>
    </source>
</evidence>
<accession>A0A8H3QEX4</accession>
<protein>
    <submittedName>
        <fullName evidence="1">Uncharacterized protein</fullName>
    </submittedName>
</protein>
<dbReference type="AlphaFoldDB" id="A0A8H3QEX4"/>
<gene>
    <name evidence="1" type="ORF">RCL2_000198700</name>
</gene>
<proteinExistence type="predicted"/>
<name>A0A8H3QEX4_9GLOM</name>
<evidence type="ECO:0000313" key="2">
    <source>
        <dbReference type="Proteomes" id="UP000615446"/>
    </source>
</evidence>
<organism evidence="1 2">
    <name type="scientific">Rhizophagus clarus</name>
    <dbReference type="NCBI Taxonomy" id="94130"/>
    <lineage>
        <taxon>Eukaryota</taxon>
        <taxon>Fungi</taxon>
        <taxon>Fungi incertae sedis</taxon>
        <taxon>Mucoromycota</taxon>
        <taxon>Glomeromycotina</taxon>
        <taxon>Glomeromycetes</taxon>
        <taxon>Glomerales</taxon>
        <taxon>Glomeraceae</taxon>
        <taxon>Rhizophagus</taxon>
    </lineage>
</organism>
<dbReference type="OrthoDB" id="2305030at2759"/>
<reference evidence="1" key="1">
    <citation type="submission" date="2019-10" db="EMBL/GenBank/DDBJ databases">
        <title>Conservation and host-specific expression of non-tandemly repeated heterogenous ribosome RNA gene in arbuscular mycorrhizal fungi.</title>
        <authorList>
            <person name="Maeda T."/>
            <person name="Kobayashi Y."/>
            <person name="Nakagawa T."/>
            <person name="Ezawa T."/>
            <person name="Yamaguchi K."/>
            <person name="Bino T."/>
            <person name="Nishimoto Y."/>
            <person name="Shigenobu S."/>
            <person name="Kawaguchi M."/>
        </authorList>
    </citation>
    <scope>NUCLEOTIDE SEQUENCE</scope>
    <source>
        <strain evidence="1">HR1</strain>
    </source>
</reference>
<dbReference type="EMBL" id="BLAL01000012">
    <property type="protein sequence ID" value="GES74509.1"/>
    <property type="molecule type" value="Genomic_DNA"/>
</dbReference>
<sequence length="126" mass="14607">MMRECLAAIVPIKPLKNLFTILSHYTYIITTTFNSECHSDDNSIMLSMYTLLSGKKSIITARSEKFLKKYDYYHEQLKNKSLEEIDYGDDEVAKGGYFSEDQLFIDFLKDIPFNLTIDGINVQIIE</sequence>
<comment type="caution">
    <text evidence="1">The sequence shown here is derived from an EMBL/GenBank/DDBJ whole genome shotgun (WGS) entry which is preliminary data.</text>
</comment>